<comment type="subcellular location">
    <subcellularLocation>
        <location evidence="1">Endomembrane system</location>
    </subcellularLocation>
</comment>
<reference evidence="8 9" key="1">
    <citation type="submission" date="2016-07" db="EMBL/GenBank/DDBJ databases">
        <title>Pervasive Adenine N6-methylation of Active Genes in Fungi.</title>
        <authorList>
            <consortium name="DOE Joint Genome Institute"/>
            <person name="Mondo S.J."/>
            <person name="Dannebaum R.O."/>
            <person name="Kuo R.C."/>
            <person name="Labutti K."/>
            <person name="Haridas S."/>
            <person name="Kuo A."/>
            <person name="Salamov A."/>
            <person name="Ahrendt S.R."/>
            <person name="Lipzen A."/>
            <person name="Sullivan W."/>
            <person name="Andreopoulos W.B."/>
            <person name="Clum A."/>
            <person name="Lindquist E."/>
            <person name="Daum C."/>
            <person name="Ramamoorthy G.K."/>
            <person name="Gryganskyi A."/>
            <person name="Culley D."/>
            <person name="Magnuson J.K."/>
            <person name="James T.Y."/>
            <person name="O'Malley M.A."/>
            <person name="Stajich J.E."/>
            <person name="Spatafora J.W."/>
            <person name="Visel A."/>
            <person name="Grigoriev I.V."/>
        </authorList>
    </citation>
    <scope>NUCLEOTIDE SEQUENCE [LARGE SCALE GENOMIC DNA]</scope>
    <source>
        <strain evidence="8 9">PL171</strain>
    </source>
</reference>
<sequence length="943" mass="99818">MSETGGEQLQVDVSMASKLIIALNECSEWYQVYILEALMNVIPPSPDDALLLAERVASRLQHSNAAVSLTVLRVLLYMLSYLPRDNPQYVEPARQLGAKIVPPLVTLMSRGPEIQYTALRNILLIVESYPGILVKEVSVFFVKYTDPIYVKLAKLEILVRLVTPDNCSTILSELREYATEVDVEFVRRAVKYIGRCALQVESMADACMHALQHLISTKVSYVLQEAVVVVRDMFRRYPGKYEGMLGALTDQLEAIDEPDARAAYIWILGHYSTRIEGAADALRLFIKDTLTDPPAVQLAYITAVAKAAALGVPGGPQLLNELAAIMVHGVDNPDVRDRMVMYQRLIETHPASARVVLGVDTRPVVSPASDAIPGHLRQELLMHVGALASVLHRPPAAITGKASTAAAAAAISSSTMQRRASAAPSTGAGQAQQPMLPSPHPPAAGGVNLLDLDDSGAAPYVASSGISASPSYMGGFGSGGGGISGSPSYGGGLIHTSPSNMSGLGNLGSPSYHQGLSSIAESSGGGYAALGNNYNASPTSPPLAYMPMQPSPVPSQPGSPPRPASASLSPQSPPIQLQQQQQQQQQQPLNVFGNTSPGTNAFNFAFSTDGVATKAMQAITTSAQQPDAFGMLQPMGTQPQQQHPYSQPAQATNPFGTAPAPARSPSPPQQRPAPIATSNLINPDIMNSLAGLSLASPIQAEPPREFLTSSAGHGLSISGTVQPNPSSPGDIYMDVTLTNKSLAIISGPFLLKFNNNVFGLQFRDPTLPVQSLAPNQSQQVRINLVRGPVGPCQESVIAAPLHFQAAIKASHGLYYFFVPIKAHLVMVDCPNPSAVVPDLVAMEWLKSTNVVNVMTGSKQPGAVVARLAEKLAANKVMVTRQDASSAIFVGMLASNDPFVIGVSIPSMAGSPPAITLRVKSKLECMTAELAKFLTELANNIVSS</sequence>
<dbReference type="GO" id="GO:0012505">
    <property type="term" value="C:endomembrane system"/>
    <property type="evidence" value="ECO:0007669"/>
    <property type="project" value="UniProtKB-SubCell"/>
</dbReference>
<dbReference type="Gene3D" id="2.60.40.1150">
    <property type="match status" value="1"/>
</dbReference>
<dbReference type="GO" id="GO:0006886">
    <property type="term" value="P:intracellular protein transport"/>
    <property type="evidence" value="ECO:0007669"/>
    <property type="project" value="InterPro"/>
</dbReference>
<evidence type="ECO:0000259" key="7">
    <source>
        <dbReference type="Pfam" id="PF01602"/>
    </source>
</evidence>
<keyword evidence="5" id="KW-0472">Membrane</keyword>
<dbReference type="GO" id="GO:0016192">
    <property type="term" value="P:vesicle-mediated transport"/>
    <property type="evidence" value="ECO:0007669"/>
    <property type="project" value="InterPro"/>
</dbReference>
<dbReference type="InterPro" id="IPR016024">
    <property type="entry name" value="ARM-type_fold"/>
</dbReference>
<dbReference type="Pfam" id="PF01602">
    <property type="entry name" value="Adaptin_N"/>
    <property type="match status" value="1"/>
</dbReference>
<dbReference type="AlphaFoldDB" id="A0A1Y2HPE9"/>
<dbReference type="PANTHER" id="PTHR11134">
    <property type="entry name" value="ADAPTOR COMPLEX SUBUNIT BETA FAMILY MEMBER"/>
    <property type="match status" value="1"/>
</dbReference>
<dbReference type="InterPro" id="IPR026739">
    <property type="entry name" value="AP_beta"/>
</dbReference>
<dbReference type="InterPro" id="IPR013037">
    <property type="entry name" value="Clathrin_b-adaptin_app_Ig-like"/>
</dbReference>
<feature type="region of interest" description="Disordered" evidence="6">
    <location>
        <begin position="629"/>
        <end position="679"/>
    </location>
</feature>
<feature type="compositionally biased region" description="Polar residues" evidence="6">
    <location>
        <begin position="423"/>
        <end position="435"/>
    </location>
</feature>
<evidence type="ECO:0000313" key="8">
    <source>
        <dbReference type="EMBL" id="ORZ35573.1"/>
    </source>
</evidence>
<feature type="domain" description="Clathrin/coatomer adaptor adaptin-like N-terminal" evidence="7">
    <location>
        <begin position="17"/>
        <end position="349"/>
    </location>
</feature>
<evidence type="ECO:0000256" key="2">
    <source>
        <dbReference type="ARBA" id="ARBA00006613"/>
    </source>
</evidence>
<dbReference type="Gene3D" id="1.25.10.10">
    <property type="entry name" value="Leucine-rich Repeat Variant"/>
    <property type="match status" value="1"/>
</dbReference>
<comment type="similarity">
    <text evidence="2">Belongs to the adaptor complexes large subunit family.</text>
</comment>
<feature type="compositionally biased region" description="Pro residues" evidence="6">
    <location>
        <begin position="662"/>
        <end position="671"/>
    </location>
</feature>
<dbReference type="InterPro" id="IPR013041">
    <property type="entry name" value="Clathrin_app_Ig-like_sf"/>
</dbReference>
<dbReference type="OrthoDB" id="10254310at2759"/>
<dbReference type="SUPFAM" id="SSF49348">
    <property type="entry name" value="Clathrin adaptor appendage domain"/>
    <property type="match status" value="1"/>
</dbReference>
<feature type="compositionally biased region" description="Low complexity" evidence="6">
    <location>
        <begin position="564"/>
        <end position="588"/>
    </location>
</feature>
<feature type="compositionally biased region" description="Polar residues" evidence="6">
    <location>
        <begin position="635"/>
        <end position="655"/>
    </location>
</feature>
<dbReference type="Proteomes" id="UP000193411">
    <property type="component" value="Unassembled WGS sequence"/>
</dbReference>
<evidence type="ECO:0000256" key="6">
    <source>
        <dbReference type="SAM" id="MobiDB-lite"/>
    </source>
</evidence>
<accession>A0A1Y2HPE9</accession>
<evidence type="ECO:0000256" key="4">
    <source>
        <dbReference type="ARBA" id="ARBA00022927"/>
    </source>
</evidence>
<organism evidence="8 9">
    <name type="scientific">Catenaria anguillulae PL171</name>
    <dbReference type="NCBI Taxonomy" id="765915"/>
    <lineage>
        <taxon>Eukaryota</taxon>
        <taxon>Fungi</taxon>
        <taxon>Fungi incertae sedis</taxon>
        <taxon>Blastocladiomycota</taxon>
        <taxon>Blastocladiomycetes</taxon>
        <taxon>Blastocladiales</taxon>
        <taxon>Catenariaceae</taxon>
        <taxon>Catenaria</taxon>
    </lineage>
</organism>
<feature type="region of interest" description="Disordered" evidence="6">
    <location>
        <begin position="540"/>
        <end position="596"/>
    </location>
</feature>
<evidence type="ECO:0000256" key="1">
    <source>
        <dbReference type="ARBA" id="ARBA00004308"/>
    </source>
</evidence>
<keyword evidence="4" id="KW-0653">Protein transport</keyword>
<dbReference type="STRING" id="765915.A0A1Y2HPE9"/>
<name>A0A1Y2HPE9_9FUNG</name>
<dbReference type="SUPFAM" id="SSF48371">
    <property type="entry name" value="ARM repeat"/>
    <property type="match status" value="1"/>
</dbReference>
<feature type="compositionally biased region" description="Pro residues" evidence="6">
    <location>
        <begin position="549"/>
        <end position="563"/>
    </location>
</feature>
<comment type="caution">
    <text evidence="8">The sequence shown here is derived from an EMBL/GenBank/DDBJ whole genome shotgun (WGS) entry which is preliminary data.</text>
</comment>
<dbReference type="InterPro" id="IPR002553">
    <property type="entry name" value="Clathrin/coatomer_adapt-like_N"/>
</dbReference>
<dbReference type="GO" id="GO:0030117">
    <property type="term" value="C:membrane coat"/>
    <property type="evidence" value="ECO:0007669"/>
    <property type="project" value="InterPro"/>
</dbReference>
<dbReference type="InterPro" id="IPR011989">
    <property type="entry name" value="ARM-like"/>
</dbReference>
<dbReference type="EMBL" id="MCFL01000021">
    <property type="protein sequence ID" value="ORZ35573.1"/>
    <property type="molecule type" value="Genomic_DNA"/>
</dbReference>
<evidence type="ECO:0000256" key="3">
    <source>
        <dbReference type="ARBA" id="ARBA00022448"/>
    </source>
</evidence>
<feature type="region of interest" description="Disordered" evidence="6">
    <location>
        <begin position="416"/>
        <end position="450"/>
    </location>
</feature>
<gene>
    <name evidence="8" type="ORF">BCR44DRAFT_1528350</name>
</gene>
<keyword evidence="9" id="KW-1185">Reference proteome</keyword>
<protein>
    <submittedName>
        <fullName evidence="8">Adaptin N terminal region-domain-containing protein</fullName>
    </submittedName>
</protein>
<keyword evidence="3" id="KW-0813">Transport</keyword>
<evidence type="ECO:0000256" key="5">
    <source>
        <dbReference type="ARBA" id="ARBA00023136"/>
    </source>
</evidence>
<proteinExistence type="inferred from homology"/>
<evidence type="ECO:0000313" key="9">
    <source>
        <dbReference type="Proteomes" id="UP000193411"/>
    </source>
</evidence>